<dbReference type="Proteomes" id="UP000274578">
    <property type="component" value="Chromosome 1"/>
</dbReference>
<dbReference type="RefSeq" id="WP_018920862.1">
    <property type="nucleotide sequence ID" value="NZ_CAUUIS010000130.1"/>
</dbReference>
<sequence>MIVDRIENLGKYVALHPLFADVVTFMQTHQLVQLEEGKHAIKGKELFVNIETCKGKTQEEAVLEYHRRMIDIQMPLTTDEVFGYSPVEDLPEVTFDEEKDIAKISGISAQTYVKVKPGQFAVFFPQDAHAPCIADAECMKKAIFKVKK</sequence>
<dbReference type="SUPFAM" id="SSF51197">
    <property type="entry name" value="Clavaminate synthase-like"/>
    <property type="match status" value="1"/>
</dbReference>
<reference evidence="1 2" key="1">
    <citation type="submission" date="2018-12" db="EMBL/GenBank/DDBJ databases">
        <authorList>
            <consortium name="Pathogen Informatics"/>
        </authorList>
    </citation>
    <scope>NUCLEOTIDE SEQUENCE [LARGE SCALE GENOMIC DNA]</scope>
    <source>
        <strain evidence="1 2">NCTC13071</strain>
    </source>
</reference>
<dbReference type="AlphaFoldDB" id="A0A448L602"/>
<dbReference type="Gene3D" id="2.60.120.370">
    <property type="entry name" value="YhcH/YjgK/YiaL"/>
    <property type="match status" value="1"/>
</dbReference>
<dbReference type="EMBL" id="LR134384">
    <property type="protein sequence ID" value="VEH15408.1"/>
    <property type="molecule type" value="Genomic_DNA"/>
</dbReference>
<dbReference type="GeneID" id="85012236"/>
<dbReference type="Pfam" id="PF04074">
    <property type="entry name" value="DUF386"/>
    <property type="match status" value="1"/>
</dbReference>
<dbReference type="GO" id="GO:0005829">
    <property type="term" value="C:cytosol"/>
    <property type="evidence" value="ECO:0007669"/>
    <property type="project" value="TreeGrafter"/>
</dbReference>
<accession>A0A448L602</accession>
<organism evidence="1 2">
    <name type="scientific">Segatella oris</name>
    <dbReference type="NCBI Taxonomy" id="28135"/>
    <lineage>
        <taxon>Bacteria</taxon>
        <taxon>Pseudomonadati</taxon>
        <taxon>Bacteroidota</taxon>
        <taxon>Bacteroidia</taxon>
        <taxon>Bacteroidales</taxon>
        <taxon>Prevotellaceae</taxon>
        <taxon>Segatella</taxon>
    </lineage>
</organism>
<gene>
    <name evidence="1" type="primary">tabA</name>
    <name evidence="1" type="ORF">NCTC13071_01409</name>
</gene>
<dbReference type="PANTHER" id="PTHR34986">
    <property type="entry name" value="EVOLVED BETA-GALACTOSIDASE SUBUNIT BETA"/>
    <property type="match status" value="1"/>
</dbReference>
<evidence type="ECO:0000313" key="2">
    <source>
        <dbReference type="Proteomes" id="UP000274578"/>
    </source>
</evidence>
<dbReference type="NCBIfam" id="TIGR00022">
    <property type="entry name" value="YhcH/YjgK/YiaL family protein"/>
    <property type="match status" value="1"/>
</dbReference>
<protein>
    <submittedName>
        <fullName evidence="1">Toxin-antitoxin biofilm protein TabA</fullName>
    </submittedName>
</protein>
<dbReference type="PANTHER" id="PTHR34986:SF1">
    <property type="entry name" value="PROTEIN YIAL"/>
    <property type="match status" value="1"/>
</dbReference>
<dbReference type="InterPro" id="IPR004375">
    <property type="entry name" value="NanQ/TabA/YiaL"/>
</dbReference>
<proteinExistence type="predicted"/>
<dbReference type="InterPro" id="IPR037012">
    <property type="entry name" value="NanQ/TabA/YiaL_sf"/>
</dbReference>
<evidence type="ECO:0000313" key="1">
    <source>
        <dbReference type="EMBL" id="VEH15408.1"/>
    </source>
</evidence>
<dbReference type="KEGG" id="poc:NCTC13071_01409"/>
<name>A0A448L602_9BACT</name>